<keyword evidence="2" id="KW-1185">Reference proteome</keyword>
<evidence type="ECO:0000313" key="2">
    <source>
        <dbReference type="Proteomes" id="UP000824533"/>
    </source>
</evidence>
<protein>
    <submittedName>
        <fullName evidence="1">Uncharacterized protein</fullName>
    </submittedName>
</protein>
<sequence length="416" mass="48596">MSETSDVLLPLNIYEEDINNDSTWDMASKELETIPKMDSKILCVLYLQDNKLTTLPEDFFPSLPNLMYLDLRNNEITDIPKTIENHQYLTHLLLQNNKITSLPHELGTVNLKVLQLAGNPLMYPQRDVIIAGTSKLLEFLHKKYLDDIFIRSQTDLSDETVSNGENHFFILLGECFCGYNSVIDEPKLRTNELCVQFVEKESTDSDEECYSRIKGKCPRLPKSRTKPLPSHCQSMKYLKDLKADCGSTQYEKMKKNFLRDMALKKHKDLLAARDKILQDRKNAELLKNWRKSYQFKQQFANGTFKMEQKDYPYDTNPEYMTLLTREDIEKDLPDKYKKRLVRKCKPTMPRKSNNDVHLAMKIKKLFENLEAIDLNREGMTPRTEQKVLMSEIKKISEIKEKLMELSTTNTRSVDAH</sequence>
<gene>
    <name evidence="1" type="ORF">K1T71_013695</name>
</gene>
<comment type="caution">
    <text evidence="1">The sequence shown here is derived from an EMBL/GenBank/DDBJ whole genome shotgun (WGS) entry which is preliminary data.</text>
</comment>
<dbReference type="Proteomes" id="UP000824533">
    <property type="component" value="Linkage Group LG26"/>
</dbReference>
<proteinExistence type="predicted"/>
<organism evidence="1 2">
    <name type="scientific">Dendrolimus kikuchii</name>
    <dbReference type="NCBI Taxonomy" id="765133"/>
    <lineage>
        <taxon>Eukaryota</taxon>
        <taxon>Metazoa</taxon>
        <taxon>Ecdysozoa</taxon>
        <taxon>Arthropoda</taxon>
        <taxon>Hexapoda</taxon>
        <taxon>Insecta</taxon>
        <taxon>Pterygota</taxon>
        <taxon>Neoptera</taxon>
        <taxon>Endopterygota</taxon>
        <taxon>Lepidoptera</taxon>
        <taxon>Glossata</taxon>
        <taxon>Ditrysia</taxon>
        <taxon>Bombycoidea</taxon>
        <taxon>Lasiocampidae</taxon>
        <taxon>Dendrolimus</taxon>
    </lineage>
</organism>
<reference evidence="1 2" key="1">
    <citation type="journal article" date="2021" name="Front. Genet.">
        <title>Chromosome-Level Genome Assembly Reveals Significant Gene Expansion in the Toll and IMD Signaling Pathways of Dendrolimus kikuchii.</title>
        <authorList>
            <person name="Zhou J."/>
            <person name="Wu P."/>
            <person name="Xiong Z."/>
            <person name="Liu N."/>
            <person name="Zhao N."/>
            <person name="Ji M."/>
            <person name="Qiu Y."/>
            <person name="Yang B."/>
        </authorList>
    </citation>
    <scope>NUCLEOTIDE SEQUENCE [LARGE SCALE GENOMIC DNA]</scope>
    <source>
        <strain evidence="1">Ann1</strain>
    </source>
</reference>
<accession>A0ACC1CHC8</accession>
<evidence type="ECO:0000313" key="1">
    <source>
        <dbReference type="EMBL" id="KAJ0170923.1"/>
    </source>
</evidence>
<name>A0ACC1CHC8_9NEOP</name>
<dbReference type="EMBL" id="CM034412">
    <property type="protein sequence ID" value="KAJ0170923.1"/>
    <property type="molecule type" value="Genomic_DNA"/>
</dbReference>